<dbReference type="SUPFAM" id="SSF55008">
    <property type="entry name" value="HMA, heavy metal-associated domain"/>
    <property type="match status" value="1"/>
</dbReference>
<dbReference type="Gene3D" id="3.30.70.100">
    <property type="match status" value="1"/>
</dbReference>
<evidence type="ECO:0000313" key="3">
    <source>
        <dbReference type="Proteomes" id="UP000076603"/>
    </source>
</evidence>
<proteinExistence type="predicted"/>
<dbReference type="CDD" id="cd00371">
    <property type="entry name" value="HMA"/>
    <property type="match status" value="1"/>
</dbReference>
<name>A0A162RIV8_9CLOT</name>
<dbReference type="RefSeq" id="WP_066627167.1">
    <property type="nucleotide sequence ID" value="NZ_FQXL01000055.1"/>
</dbReference>
<dbReference type="InterPro" id="IPR006121">
    <property type="entry name" value="HMA_dom"/>
</dbReference>
<dbReference type="InterPro" id="IPR036163">
    <property type="entry name" value="HMA_dom_sf"/>
</dbReference>
<dbReference type="GO" id="GO:0046872">
    <property type="term" value="F:metal ion binding"/>
    <property type="evidence" value="ECO:0007669"/>
    <property type="project" value="InterPro"/>
</dbReference>
<comment type="caution">
    <text evidence="2">The sequence shown here is derived from an EMBL/GenBank/DDBJ whole genome shotgun (WGS) entry which is preliminary data.</text>
</comment>
<dbReference type="STRING" id="1121326.CLMAG_44550"/>
<reference evidence="2 3" key="1">
    <citation type="submission" date="2016-04" db="EMBL/GenBank/DDBJ databases">
        <title>Genome sequence of Clostridium magnum DSM 2767.</title>
        <authorList>
            <person name="Poehlein A."/>
            <person name="Uhlig R."/>
            <person name="Fischer R."/>
            <person name="Bahl H."/>
            <person name="Daniel R."/>
        </authorList>
    </citation>
    <scope>NUCLEOTIDE SEQUENCE [LARGE SCALE GENOMIC DNA]</scope>
    <source>
        <strain evidence="2 3">DSM 2767</strain>
    </source>
</reference>
<evidence type="ECO:0000313" key="2">
    <source>
        <dbReference type="EMBL" id="KZL89971.1"/>
    </source>
</evidence>
<sequence length="67" mass="7539">MKSVLKVCNMHTSDDVNKIRKAISGNEGVVACQINKEKMEISIVYDDYFVTNENLIQSLEDLGYAVI</sequence>
<accession>A0A162RIV8</accession>
<feature type="domain" description="HMA" evidence="1">
    <location>
        <begin position="1"/>
        <end position="67"/>
    </location>
</feature>
<gene>
    <name evidence="2" type="ORF">CLMAG_44550</name>
</gene>
<dbReference type="Proteomes" id="UP000076603">
    <property type="component" value="Unassembled WGS sequence"/>
</dbReference>
<dbReference type="OrthoDB" id="1932203at2"/>
<evidence type="ECO:0000259" key="1">
    <source>
        <dbReference type="PROSITE" id="PS50846"/>
    </source>
</evidence>
<dbReference type="AlphaFoldDB" id="A0A162RIV8"/>
<dbReference type="EMBL" id="LWAE01000006">
    <property type="protein sequence ID" value="KZL89971.1"/>
    <property type="molecule type" value="Genomic_DNA"/>
</dbReference>
<organism evidence="2 3">
    <name type="scientific">Clostridium magnum DSM 2767</name>
    <dbReference type="NCBI Taxonomy" id="1121326"/>
    <lineage>
        <taxon>Bacteria</taxon>
        <taxon>Bacillati</taxon>
        <taxon>Bacillota</taxon>
        <taxon>Clostridia</taxon>
        <taxon>Eubacteriales</taxon>
        <taxon>Clostridiaceae</taxon>
        <taxon>Clostridium</taxon>
    </lineage>
</organism>
<protein>
    <recommendedName>
        <fullName evidence="1">HMA domain-containing protein</fullName>
    </recommendedName>
</protein>
<dbReference type="PATRIC" id="fig|1121326.3.peg.4518"/>
<dbReference type="PROSITE" id="PS50846">
    <property type="entry name" value="HMA_2"/>
    <property type="match status" value="1"/>
</dbReference>
<keyword evidence="3" id="KW-1185">Reference proteome</keyword>